<dbReference type="SMART" id="SM00913">
    <property type="entry name" value="IBN_N"/>
    <property type="match status" value="1"/>
</dbReference>
<keyword evidence="7" id="KW-0539">Nucleus</keyword>
<evidence type="ECO:0000256" key="6">
    <source>
        <dbReference type="ARBA" id="ARBA00022927"/>
    </source>
</evidence>
<proteinExistence type="inferred from homology"/>
<keyword evidence="5" id="KW-0963">Cytoplasm</keyword>
<dbReference type="GO" id="GO:0005049">
    <property type="term" value="F:nuclear export signal receptor activity"/>
    <property type="evidence" value="ECO:0007669"/>
    <property type="project" value="EnsemblFungi"/>
</dbReference>
<dbReference type="InterPro" id="IPR011989">
    <property type="entry name" value="ARM-like"/>
</dbReference>
<evidence type="ECO:0000256" key="2">
    <source>
        <dbReference type="ARBA" id="ARBA00004496"/>
    </source>
</evidence>
<comment type="similarity">
    <text evidence="3">Belongs to the XPO2/CSE1 family.</text>
</comment>
<protein>
    <recommendedName>
        <fullName evidence="8">Importin N-terminal domain-containing protein</fullName>
    </recommendedName>
</protein>
<dbReference type="AlphaFoldDB" id="R7YIE1"/>
<evidence type="ECO:0000256" key="1">
    <source>
        <dbReference type="ARBA" id="ARBA00004123"/>
    </source>
</evidence>
<keyword evidence="10" id="KW-1185">Reference proteome</keyword>
<dbReference type="InterPro" id="IPR013713">
    <property type="entry name" value="XPO2_central"/>
</dbReference>
<dbReference type="GO" id="GO:0032991">
    <property type="term" value="C:protein-containing complex"/>
    <property type="evidence" value="ECO:0007669"/>
    <property type="project" value="EnsemblFungi"/>
</dbReference>
<feature type="domain" description="Importin N-terminal" evidence="8">
    <location>
        <begin position="24"/>
        <end position="97"/>
    </location>
</feature>
<dbReference type="GeneID" id="19898204"/>
<evidence type="ECO:0000256" key="4">
    <source>
        <dbReference type="ARBA" id="ARBA00022448"/>
    </source>
</evidence>
<dbReference type="PANTHER" id="PTHR10997:SF8">
    <property type="entry name" value="EXPORTIN-2"/>
    <property type="match status" value="1"/>
</dbReference>
<dbReference type="GO" id="GO:0006606">
    <property type="term" value="P:protein import into nucleus"/>
    <property type="evidence" value="ECO:0007669"/>
    <property type="project" value="TreeGrafter"/>
</dbReference>
<dbReference type="FunFam" id="1.25.10.10:FF:000057">
    <property type="entry name" value="Exportin-2 isoform 1"/>
    <property type="match status" value="1"/>
</dbReference>
<dbReference type="InterPro" id="IPR001494">
    <property type="entry name" value="Importin-beta_N"/>
</dbReference>
<dbReference type="GO" id="GO:0005635">
    <property type="term" value="C:nuclear envelope"/>
    <property type="evidence" value="ECO:0007669"/>
    <property type="project" value="EnsemblFungi"/>
</dbReference>
<keyword evidence="6" id="KW-0653">Protein transport</keyword>
<dbReference type="GO" id="GO:0006611">
    <property type="term" value="P:protein export from nucleus"/>
    <property type="evidence" value="ECO:0007669"/>
    <property type="project" value="EnsemblFungi"/>
</dbReference>
<dbReference type="OMA" id="AENEFLM"/>
<dbReference type="SUPFAM" id="SSF48371">
    <property type="entry name" value="ARM repeat"/>
    <property type="match status" value="1"/>
</dbReference>
<evidence type="ECO:0000313" key="10">
    <source>
        <dbReference type="Proteomes" id="UP000016924"/>
    </source>
</evidence>
<keyword evidence="4" id="KW-0813">Transport</keyword>
<accession>R7YIE1</accession>
<organism evidence="9 10">
    <name type="scientific">Coniosporium apollinis (strain CBS 100218)</name>
    <name type="common">Rock-inhabiting black yeast</name>
    <dbReference type="NCBI Taxonomy" id="1168221"/>
    <lineage>
        <taxon>Eukaryota</taxon>
        <taxon>Fungi</taxon>
        <taxon>Dikarya</taxon>
        <taxon>Ascomycota</taxon>
        <taxon>Pezizomycotina</taxon>
        <taxon>Dothideomycetes</taxon>
        <taxon>Dothideomycetes incertae sedis</taxon>
        <taxon>Coniosporium</taxon>
    </lineage>
</organism>
<dbReference type="eggNOG" id="KOG1992">
    <property type="taxonomic scope" value="Eukaryota"/>
</dbReference>
<dbReference type="Proteomes" id="UP000016924">
    <property type="component" value="Unassembled WGS sequence"/>
</dbReference>
<dbReference type="PANTHER" id="PTHR10997">
    <property type="entry name" value="IMPORTIN-7, 8, 11"/>
    <property type="match status" value="1"/>
</dbReference>
<sequence>MAANQQAVADLLNLSLDPRQNKQAETALKQQETQPGFSISLLHIVANNSFPLTTRLASALFFKNFIRRNWTDEEGNYKLPQDEVFAIKQELIGLMIAVPPAIQSQLGEAVSVIADSDFYERWDTLVDDLVSRLTPDNATTNNGVLQVAHSIFRRWRPLFQSDELYTEINHVLSKFAHPFLALWDNTDNAITQNQNNKGALQEYCKTLDLIVKLFYDLSCQDLPPAFEENLPAVVGLLHKYLVYDNPLLHTDDDDEAGVLEDLKADIFDALILYVQKYEDAFGGYLTQFISSSWSLLTAVGPETKYDILVSKALQFLTSVTKSPQHAQNFNDQGTLGQVVEKVILPNLALRESDIELFNDEPIEFIRRDLEGSDSDTRRRAATDFLRQLMEQFEKLVTEVVSTYMNRYLEDYAKDRESGWRSKDTAVYLFSAIAVKGTVTSQGVKSVNSYTDILDFFQKNIAQDLTAEDTHPILQVDAIKYLYTFRAQLTQQYWQAAFPLLVRHLGSSEYVVYTYAAIAVERALSLTNEQKKPIIPHNDVVALSKDLLQHLFLLIQKDSASQKIQENEFLMRCVMRVLIVIKDGVVPITDMVLRNFVNITKVIRHNPSNPRFYYYHFEGIGALVRYAAPAQPEKLETALYDPFAAVLAEDVQEFSPYVFQLFAALLEANPSGTLSEYYLSLIPPILMPTIWELKGNVPALVRLLTAMLPRGADSIVKNDQVEPLLGIFQNLISKKTTESHGFDLIEAIIASIPAAMLQNYFVPILQIMLTRLSNSKTENFSLRFTRFYHFISARDDKGLGADFFISATDQIQNDVFRPLYPSIILPDTQKLTRPTDRKTAVVSLTKTLADSQAFVTRYQRGWARTCEALLQLLTNPPAPSVAADDVIVEADIDEVGFGVGFTQLTTCKQAPRDPFPEIGDVKGWVGRYLKEADGRTGGRIGALVGERLSEEARRALVDYMS</sequence>
<reference evidence="10" key="1">
    <citation type="submission" date="2012-06" db="EMBL/GenBank/DDBJ databases">
        <title>The genome sequence of Coniosporium apollinis CBS 100218.</title>
        <authorList>
            <consortium name="The Broad Institute Genome Sequencing Platform"/>
            <person name="Cuomo C."/>
            <person name="Gorbushina A."/>
            <person name="Noack S."/>
            <person name="Walker B."/>
            <person name="Young S.K."/>
            <person name="Zeng Q."/>
            <person name="Gargeya S."/>
            <person name="Fitzgerald M."/>
            <person name="Haas B."/>
            <person name="Abouelleil A."/>
            <person name="Alvarado L."/>
            <person name="Arachchi H.M."/>
            <person name="Berlin A.M."/>
            <person name="Chapman S.B."/>
            <person name="Goldberg J."/>
            <person name="Griggs A."/>
            <person name="Gujja S."/>
            <person name="Hansen M."/>
            <person name="Howarth C."/>
            <person name="Imamovic A."/>
            <person name="Larimer J."/>
            <person name="McCowan C."/>
            <person name="Montmayeur A."/>
            <person name="Murphy C."/>
            <person name="Neiman D."/>
            <person name="Pearson M."/>
            <person name="Priest M."/>
            <person name="Roberts A."/>
            <person name="Saif S."/>
            <person name="Shea T."/>
            <person name="Sisk P."/>
            <person name="Sykes S."/>
            <person name="Wortman J."/>
            <person name="Nusbaum C."/>
            <person name="Birren B."/>
        </authorList>
    </citation>
    <scope>NUCLEOTIDE SEQUENCE [LARGE SCALE GENOMIC DNA]</scope>
    <source>
        <strain evidence="10">CBS 100218</strain>
    </source>
</reference>
<dbReference type="Pfam" id="PF08506">
    <property type="entry name" value="Cse1"/>
    <property type="match status" value="1"/>
</dbReference>
<dbReference type="Gene3D" id="1.25.10.10">
    <property type="entry name" value="Leucine-rich Repeat Variant"/>
    <property type="match status" value="1"/>
</dbReference>
<evidence type="ECO:0000256" key="3">
    <source>
        <dbReference type="ARBA" id="ARBA00008669"/>
    </source>
</evidence>
<evidence type="ECO:0000259" key="8">
    <source>
        <dbReference type="PROSITE" id="PS50166"/>
    </source>
</evidence>
<dbReference type="HOGENOM" id="CLU_009614_0_0_1"/>
<dbReference type="GO" id="GO:0005829">
    <property type="term" value="C:cytosol"/>
    <property type="evidence" value="ECO:0007669"/>
    <property type="project" value="TreeGrafter"/>
</dbReference>
<dbReference type="Pfam" id="PF03378">
    <property type="entry name" value="CAS_CSE1"/>
    <property type="match status" value="1"/>
</dbReference>
<dbReference type="GO" id="GO:0034399">
    <property type="term" value="C:nuclear periphery"/>
    <property type="evidence" value="ECO:0007669"/>
    <property type="project" value="EnsemblFungi"/>
</dbReference>
<dbReference type="EMBL" id="JH767556">
    <property type="protein sequence ID" value="EON61677.1"/>
    <property type="molecule type" value="Genomic_DNA"/>
</dbReference>
<dbReference type="RefSeq" id="XP_007776994.1">
    <property type="nucleotide sequence ID" value="XM_007778804.1"/>
</dbReference>
<evidence type="ECO:0000256" key="5">
    <source>
        <dbReference type="ARBA" id="ARBA00022490"/>
    </source>
</evidence>
<dbReference type="GO" id="GO:0061015">
    <property type="term" value="P:snRNA import into nucleus"/>
    <property type="evidence" value="ECO:0007669"/>
    <property type="project" value="EnsemblFungi"/>
</dbReference>
<evidence type="ECO:0000313" key="9">
    <source>
        <dbReference type="EMBL" id="EON61677.1"/>
    </source>
</evidence>
<evidence type="ECO:0000256" key="7">
    <source>
        <dbReference type="ARBA" id="ARBA00023242"/>
    </source>
</evidence>
<dbReference type="GO" id="GO:0031267">
    <property type="term" value="F:small GTPase binding"/>
    <property type="evidence" value="ECO:0007669"/>
    <property type="project" value="InterPro"/>
</dbReference>
<dbReference type="STRING" id="1168221.R7YIE1"/>
<dbReference type="PROSITE" id="PS50166">
    <property type="entry name" value="IMPORTIN_B_NT"/>
    <property type="match status" value="1"/>
</dbReference>
<name>R7YIE1_CONA1</name>
<dbReference type="InterPro" id="IPR005043">
    <property type="entry name" value="XPO2_C"/>
</dbReference>
<gene>
    <name evidence="9" type="ORF">W97_00893</name>
</gene>
<comment type="subcellular location">
    <subcellularLocation>
        <location evidence="2">Cytoplasm</location>
    </subcellularLocation>
    <subcellularLocation>
        <location evidence="1">Nucleus</location>
    </subcellularLocation>
</comment>
<dbReference type="GO" id="GO:0046827">
    <property type="term" value="P:positive regulation of protein export from nucleus"/>
    <property type="evidence" value="ECO:0007669"/>
    <property type="project" value="EnsemblFungi"/>
</dbReference>
<dbReference type="OrthoDB" id="3268246at2759"/>
<dbReference type="Pfam" id="PF03810">
    <property type="entry name" value="IBN_N"/>
    <property type="match status" value="1"/>
</dbReference>
<dbReference type="InterPro" id="IPR016024">
    <property type="entry name" value="ARM-type_fold"/>
</dbReference>